<evidence type="ECO:0000313" key="1">
    <source>
        <dbReference type="EMBL" id="MDG9733494.1"/>
    </source>
</evidence>
<dbReference type="RefSeq" id="WP_010276339.1">
    <property type="nucleotide sequence ID" value="NZ_CP065993.1"/>
</dbReference>
<comment type="caution">
    <text evidence="1">The sequence shown here is derived from an EMBL/GenBank/DDBJ whole genome shotgun (WGS) entry which is preliminary data.</text>
</comment>
<accession>A0ABT6HBN0</accession>
<dbReference type="Pfam" id="PF22091">
    <property type="entry name" value="DUF6941"/>
    <property type="match status" value="1"/>
</dbReference>
<evidence type="ECO:0000313" key="2">
    <source>
        <dbReference type="Proteomes" id="UP001529201"/>
    </source>
</evidence>
<organism evidence="1 2">
    <name type="scientific">Leuconostoc pseudomesenteroides</name>
    <dbReference type="NCBI Taxonomy" id="33968"/>
    <lineage>
        <taxon>Bacteria</taxon>
        <taxon>Bacillati</taxon>
        <taxon>Bacillota</taxon>
        <taxon>Bacilli</taxon>
        <taxon>Lactobacillales</taxon>
        <taxon>Lactobacillaceae</taxon>
        <taxon>Leuconostoc</taxon>
    </lineage>
</organism>
<protein>
    <submittedName>
        <fullName evidence="1">Uncharacterized protein</fullName>
    </submittedName>
</protein>
<gene>
    <name evidence="1" type="ORF">P1N92_05085</name>
</gene>
<keyword evidence="2" id="KW-1185">Reference proteome</keyword>
<name>A0ABT6HBN0_LEUPS</name>
<dbReference type="Proteomes" id="UP001529201">
    <property type="component" value="Unassembled WGS sequence"/>
</dbReference>
<dbReference type="EMBL" id="JARGDN010000004">
    <property type="protein sequence ID" value="MDG9733494.1"/>
    <property type="molecule type" value="Genomic_DNA"/>
</dbReference>
<reference evidence="1 2" key="1">
    <citation type="submission" date="2023-02" db="EMBL/GenBank/DDBJ databases">
        <title>Antimicrobial susceptibility testing and tentative epidemiological cut-off values for Lactobacillaceae family species intended for ingestion.</title>
        <authorList>
            <person name="Noehr-Meldgaard K."/>
            <person name="Struve C."/>
            <person name="Ingmer H."/>
            <person name="Koza A."/>
            <person name="Al-Nakeeb K."/>
            <person name="Agersoe Y."/>
        </authorList>
    </citation>
    <scope>NUCLEOTIDE SEQUENCE [LARGE SCALE GENOMIC DNA]</scope>
    <source>
        <strain evidence="1 2">DSM 20193</strain>
    </source>
</reference>
<proteinExistence type="predicted"/>
<dbReference type="InterPro" id="IPR054221">
    <property type="entry name" value="DUF6941"/>
</dbReference>
<dbReference type="GeneID" id="64344960"/>
<sequence>MSVQIVFGEGFESQQNPATGSGAMNALINPTMAFALPVVPSALSFAAGVLTENISFEKQHDLQFTILEKSTQNVVNDINGKSPIQNMNPLKTFNFNLNFRNVLFREEGEYELVFKIDGNEQGRQSFRIVHVAQ</sequence>